<reference evidence="7 8" key="1">
    <citation type="submission" date="2024-02" db="EMBL/GenBank/DDBJ databases">
        <title>Chromosome-scale genome assembly of the rough periwinkle Littorina saxatilis.</title>
        <authorList>
            <person name="De Jode A."/>
            <person name="Faria R."/>
            <person name="Formenti G."/>
            <person name="Sims Y."/>
            <person name="Smith T.P."/>
            <person name="Tracey A."/>
            <person name="Wood J.M.D."/>
            <person name="Zagrodzka Z.B."/>
            <person name="Johannesson K."/>
            <person name="Butlin R.K."/>
            <person name="Leder E.H."/>
        </authorList>
    </citation>
    <scope>NUCLEOTIDE SEQUENCE [LARGE SCALE GENOMIC DNA]</scope>
    <source>
        <strain evidence="7">Snail1</strain>
        <tissue evidence="7">Muscle</tissue>
    </source>
</reference>
<sequence>MKFSVEKLVQGSCRLGVLRDVGKLKNQTVETPFCLLYTRGGSVPNLSNDTLGYVQDLPPVALMPLNVLAEHHETVQEYGKGIAEFTVMKDFLVCCTMQDPCTAAPSGYNDKTSVALWGRSGKMKVDPELFVKVQEAFQPDWFQCLGDADTCKTSSKKRTKKAVDNTLNFLDEILSKRKSSQTLQKMALFGSIGGGFSQFERERSAKETVARNVEGFALEGFQNDGEEFCQFGDKDFVDILSLTLKHLPEDKPRMMCAVLRPDVVLQAVRAGIDIFDTSYAYAATEKGHALVFDYNYHTPSEEVKDSDETKMSTPATESGFTINLGDKKYRDDFGPLLAGCKCFTCKTNTRAYINHLNNVTELQQGILLMIHNLHHYLGFFSALRQSLREDKFDQLEALIAQQKPHSPDR</sequence>
<feature type="binding site" evidence="5">
    <location>
        <position position="371"/>
    </location>
    <ligand>
        <name>Zn(2+)</name>
        <dbReference type="ChEBI" id="CHEBI:29105"/>
    </ligand>
</feature>
<keyword evidence="2 5" id="KW-0819">tRNA processing</keyword>
<comment type="function">
    <text evidence="5">Non-catalytic subunit of the queuine tRNA-ribosyltransferase (TGT) that catalyzes the base-exchange of a guanine (G) residue with queuine (Q) at position 34 (anticodon wobble position) in tRNAs with GU(N) anticodons (tRNA-Asp, -Asn, -His and -Tyr), resulting in the hypermodified nucleoside queuosine (7-(((4,5-cis-dihydroxy-2-cyclopenten-1-yl)amino)methyl)-7-deazaguanosine).</text>
</comment>
<keyword evidence="4 5" id="KW-0862">Zinc</keyword>
<evidence type="ECO:0000256" key="4">
    <source>
        <dbReference type="ARBA" id="ARBA00022833"/>
    </source>
</evidence>
<feature type="binding site" evidence="5">
    <location>
        <position position="342"/>
    </location>
    <ligand>
        <name>Zn(2+)</name>
        <dbReference type="ChEBI" id="CHEBI:29105"/>
    </ligand>
</feature>
<name>A0AAN9G4Y2_9CAEN</name>
<evidence type="ECO:0000256" key="2">
    <source>
        <dbReference type="ARBA" id="ARBA00022694"/>
    </source>
</evidence>
<dbReference type="PANTHER" id="PTHR46064:SF1">
    <property type="entry name" value="QUEUINE TRNA-RIBOSYLTRANSFERASE ACCESSORY SUBUNIT 2"/>
    <property type="match status" value="1"/>
</dbReference>
<comment type="cofactor">
    <cofactor evidence="5">
        <name>Zn(2+)</name>
        <dbReference type="ChEBI" id="CHEBI:29105"/>
    </cofactor>
    <text evidence="5">Binds 1 zinc ion per subunit.</text>
</comment>
<dbReference type="InterPro" id="IPR050852">
    <property type="entry name" value="Queuine_tRNA-ribosyltrfase"/>
</dbReference>
<dbReference type="SUPFAM" id="SSF51713">
    <property type="entry name" value="tRNA-guanine transglycosylase"/>
    <property type="match status" value="1"/>
</dbReference>
<comment type="subunit">
    <text evidence="5">Heterodimer of a catalytic subunit and an accessory subunit.</text>
</comment>
<dbReference type="InterPro" id="IPR028592">
    <property type="entry name" value="QTRTD1"/>
</dbReference>
<feature type="binding site" evidence="5">
    <location>
        <position position="345"/>
    </location>
    <ligand>
        <name>Zn(2+)</name>
        <dbReference type="ChEBI" id="CHEBI:29105"/>
    </ligand>
</feature>
<dbReference type="Pfam" id="PF01702">
    <property type="entry name" value="TGT"/>
    <property type="match status" value="1"/>
</dbReference>
<dbReference type="NCBIfam" id="TIGR00449">
    <property type="entry name" value="tgt_general"/>
    <property type="match status" value="1"/>
</dbReference>
<proteinExistence type="inferred from homology"/>
<dbReference type="InterPro" id="IPR002616">
    <property type="entry name" value="tRNA_ribo_trans-like"/>
</dbReference>
<gene>
    <name evidence="7" type="ORF">V1264_006917</name>
</gene>
<comment type="similarity">
    <text evidence="5">Belongs to the queuine tRNA-ribosyltransferase family. QTRT2 subfamily.</text>
</comment>
<dbReference type="EMBL" id="JBAMIC010000018">
    <property type="protein sequence ID" value="KAK7095523.1"/>
    <property type="molecule type" value="Genomic_DNA"/>
</dbReference>
<evidence type="ECO:0000313" key="7">
    <source>
        <dbReference type="EMBL" id="KAK7095523.1"/>
    </source>
</evidence>
<keyword evidence="1 5" id="KW-0963">Cytoplasm</keyword>
<feature type="domain" description="tRNA-guanine(15) transglycosylase-like" evidence="6">
    <location>
        <begin position="14"/>
        <end position="403"/>
    </location>
</feature>
<protein>
    <recommendedName>
        <fullName evidence="5">Queuine tRNA-ribosyltransferase accessory subunit 2</fullName>
    </recommendedName>
    <alternativeName>
        <fullName evidence="5">Queuine tRNA-ribosyltransferase domain-containing protein 1</fullName>
    </alternativeName>
</protein>
<keyword evidence="8" id="KW-1185">Reference proteome</keyword>
<evidence type="ECO:0000313" key="8">
    <source>
        <dbReference type="Proteomes" id="UP001374579"/>
    </source>
</evidence>
<organism evidence="7 8">
    <name type="scientific">Littorina saxatilis</name>
    <dbReference type="NCBI Taxonomy" id="31220"/>
    <lineage>
        <taxon>Eukaryota</taxon>
        <taxon>Metazoa</taxon>
        <taxon>Spiralia</taxon>
        <taxon>Lophotrochozoa</taxon>
        <taxon>Mollusca</taxon>
        <taxon>Gastropoda</taxon>
        <taxon>Caenogastropoda</taxon>
        <taxon>Littorinimorpha</taxon>
        <taxon>Littorinoidea</taxon>
        <taxon>Littorinidae</taxon>
        <taxon>Littorina</taxon>
    </lineage>
</organism>
<comment type="subcellular location">
    <subcellularLocation>
        <location evidence="5">Cytoplasm</location>
    </subcellularLocation>
</comment>
<dbReference type="AlphaFoldDB" id="A0AAN9G4Y2"/>
<accession>A0AAN9G4Y2</accession>
<evidence type="ECO:0000256" key="5">
    <source>
        <dbReference type="HAMAP-Rule" id="MF_03043"/>
    </source>
</evidence>
<comment type="caution">
    <text evidence="7">The sequence shown here is derived from an EMBL/GenBank/DDBJ whole genome shotgun (WGS) entry which is preliminary data.</text>
</comment>
<keyword evidence="3 5" id="KW-0479">Metal-binding</keyword>
<evidence type="ECO:0000259" key="6">
    <source>
        <dbReference type="Pfam" id="PF01702"/>
    </source>
</evidence>
<dbReference type="HAMAP" id="MF_03043">
    <property type="entry name" value="QTRT2"/>
    <property type="match status" value="1"/>
</dbReference>
<dbReference type="Proteomes" id="UP001374579">
    <property type="component" value="Unassembled WGS sequence"/>
</dbReference>
<dbReference type="GO" id="GO:0046872">
    <property type="term" value="F:metal ion binding"/>
    <property type="evidence" value="ECO:0007669"/>
    <property type="project" value="UniProtKB-KW"/>
</dbReference>
<feature type="binding site" evidence="5">
    <location>
        <position position="340"/>
    </location>
    <ligand>
        <name>Zn(2+)</name>
        <dbReference type="ChEBI" id="CHEBI:29105"/>
    </ligand>
</feature>
<dbReference type="PANTHER" id="PTHR46064">
    <property type="entry name" value="QUEUINE TRNA-RIBOSYLTRANSFERASE ACCESSORY SUBUNIT 2"/>
    <property type="match status" value="1"/>
</dbReference>
<dbReference type="InterPro" id="IPR036511">
    <property type="entry name" value="TGT-like_sf"/>
</dbReference>
<dbReference type="GO" id="GO:0006400">
    <property type="term" value="P:tRNA modification"/>
    <property type="evidence" value="ECO:0007669"/>
    <property type="project" value="InterPro"/>
</dbReference>
<dbReference type="GO" id="GO:0008479">
    <property type="term" value="F:tRNA-guanosine(34) queuine transglycosylase activity"/>
    <property type="evidence" value="ECO:0007669"/>
    <property type="project" value="UniProtKB-UniRule"/>
</dbReference>
<evidence type="ECO:0000256" key="1">
    <source>
        <dbReference type="ARBA" id="ARBA00022490"/>
    </source>
</evidence>
<evidence type="ECO:0000256" key="3">
    <source>
        <dbReference type="ARBA" id="ARBA00022723"/>
    </source>
</evidence>
<dbReference type="GO" id="GO:0005737">
    <property type="term" value="C:cytoplasm"/>
    <property type="evidence" value="ECO:0007669"/>
    <property type="project" value="UniProtKB-SubCell"/>
</dbReference>
<dbReference type="Gene3D" id="3.20.20.105">
    <property type="entry name" value="Queuine tRNA-ribosyltransferase-like"/>
    <property type="match status" value="1"/>
</dbReference>